<evidence type="ECO:0000259" key="1">
    <source>
        <dbReference type="Pfam" id="PF13358"/>
    </source>
</evidence>
<reference evidence="3" key="1">
    <citation type="submission" date="2016-11" db="UniProtKB">
        <authorList>
            <consortium name="WormBaseParasite"/>
        </authorList>
    </citation>
    <scope>IDENTIFICATION</scope>
</reference>
<protein>
    <submittedName>
        <fullName evidence="3">DDE_3 domain-containing protein</fullName>
    </submittedName>
</protein>
<evidence type="ECO:0000313" key="2">
    <source>
        <dbReference type="Proteomes" id="UP000095283"/>
    </source>
</evidence>
<dbReference type="Pfam" id="PF13358">
    <property type="entry name" value="DDE_3"/>
    <property type="match status" value="1"/>
</dbReference>
<dbReference type="Proteomes" id="UP000095283">
    <property type="component" value="Unplaced"/>
</dbReference>
<sequence length="89" mass="10331">MRRVDLAFVSTKMNSTNYQDAFGHHLVPYLQRFPGVGFTFQQENAIIHISQSTKTCLEDNDVDLLDWPSRSPDLNPMENLWAILVCRIY</sequence>
<accession>A0A1I7WRH4</accession>
<name>A0A1I7WRH4_HETBA</name>
<organism evidence="2 3">
    <name type="scientific">Heterorhabditis bacteriophora</name>
    <name type="common">Entomopathogenic nematode worm</name>
    <dbReference type="NCBI Taxonomy" id="37862"/>
    <lineage>
        <taxon>Eukaryota</taxon>
        <taxon>Metazoa</taxon>
        <taxon>Ecdysozoa</taxon>
        <taxon>Nematoda</taxon>
        <taxon>Chromadorea</taxon>
        <taxon>Rhabditida</taxon>
        <taxon>Rhabditina</taxon>
        <taxon>Rhabditomorpha</taxon>
        <taxon>Strongyloidea</taxon>
        <taxon>Heterorhabditidae</taxon>
        <taxon>Heterorhabditis</taxon>
    </lineage>
</organism>
<feature type="domain" description="Tc1-like transposase DDE" evidence="1">
    <location>
        <begin position="9"/>
        <end position="85"/>
    </location>
</feature>
<dbReference type="InterPro" id="IPR038717">
    <property type="entry name" value="Tc1-like_DDE_dom"/>
</dbReference>
<dbReference type="Gene3D" id="3.30.420.10">
    <property type="entry name" value="Ribonuclease H-like superfamily/Ribonuclease H"/>
    <property type="match status" value="1"/>
</dbReference>
<dbReference type="AlphaFoldDB" id="A0A1I7WRH4"/>
<evidence type="ECO:0000313" key="3">
    <source>
        <dbReference type="WBParaSite" id="Hba_07776"/>
    </source>
</evidence>
<dbReference type="GO" id="GO:0003676">
    <property type="term" value="F:nucleic acid binding"/>
    <property type="evidence" value="ECO:0007669"/>
    <property type="project" value="InterPro"/>
</dbReference>
<proteinExistence type="predicted"/>
<dbReference type="InterPro" id="IPR036397">
    <property type="entry name" value="RNaseH_sf"/>
</dbReference>
<dbReference type="WBParaSite" id="Hba_07776">
    <property type="protein sequence ID" value="Hba_07776"/>
    <property type="gene ID" value="Hba_07776"/>
</dbReference>
<keyword evidence="2" id="KW-1185">Reference proteome</keyword>